<dbReference type="GO" id="GO:0090522">
    <property type="term" value="P:vesicle tethering involved in exocytosis"/>
    <property type="evidence" value="ECO:0007669"/>
    <property type="project" value="InterPro"/>
</dbReference>
<gene>
    <name evidence="9" type="ORF">HDID_LOCUS7320</name>
</gene>
<feature type="domain" description="Exocyst complex component EXOC6/Sec15 N-terminal" evidence="8">
    <location>
        <begin position="60"/>
        <end position="229"/>
    </location>
</feature>
<reference evidence="9 10" key="2">
    <citation type="submission" date="2018-11" db="EMBL/GenBank/DDBJ databases">
        <authorList>
            <consortium name="Pathogen Informatics"/>
        </authorList>
    </citation>
    <scope>NUCLEOTIDE SEQUENCE [LARGE SCALE GENOMIC DNA]</scope>
</reference>
<dbReference type="Gene3D" id="1.10.357.30">
    <property type="entry name" value="Exocyst complex subunit Sec15 C-terminal domain, N-terminal subdomain"/>
    <property type="match status" value="1"/>
</dbReference>
<proteinExistence type="inferred from homology"/>
<dbReference type="InterPro" id="IPR042045">
    <property type="entry name" value="EXOC6/Sec15_C_dom1"/>
</dbReference>
<evidence type="ECO:0000256" key="4">
    <source>
        <dbReference type="ARBA" id="ARBA00023054"/>
    </source>
</evidence>
<evidence type="ECO:0000313" key="11">
    <source>
        <dbReference type="WBParaSite" id="HDID_0000732201-mRNA-1"/>
    </source>
</evidence>
<dbReference type="GO" id="GO:0006886">
    <property type="term" value="P:intracellular protein transport"/>
    <property type="evidence" value="ECO:0007669"/>
    <property type="project" value="InterPro"/>
</dbReference>
<evidence type="ECO:0000259" key="7">
    <source>
        <dbReference type="Pfam" id="PF04091"/>
    </source>
</evidence>
<dbReference type="PANTHER" id="PTHR12702">
    <property type="entry name" value="SEC15"/>
    <property type="match status" value="1"/>
</dbReference>
<dbReference type="Proteomes" id="UP000274504">
    <property type="component" value="Unassembled WGS sequence"/>
</dbReference>
<evidence type="ECO:0000259" key="8">
    <source>
        <dbReference type="Pfam" id="PF20651"/>
    </source>
</evidence>
<organism evidence="11">
    <name type="scientific">Hymenolepis diminuta</name>
    <name type="common">Rat tapeworm</name>
    <dbReference type="NCBI Taxonomy" id="6216"/>
    <lineage>
        <taxon>Eukaryota</taxon>
        <taxon>Metazoa</taxon>
        <taxon>Spiralia</taxon>
        <taxon>Lophotrochozoa</taxon>
        <taxon>Platyhelminthes</taxon>
        <taxon>Cestoda</taxon>
        <taxon>Eucestoda</taxon>
        <taxon>Cyclophyllidea</taxon>
        <taxon>Hymenolepididae</taxon>
        <taxon>Hymenolepis</taxon>
    </lineage>
</organism>
<dbReference type="GO" id="GO:0006893">
    <property type="term" value="P:Golgi to plasma membrane transport"/>
    <property type="evidence" value="ECO:0007669"/>
    <property type="project" value="TreeGrafter"/>
</dbReference>
<dbReference type="Pfam" id="PF20651">
    <property type="entry name" value="EXOC6_Sec15_N"/>
    <property type="match status" value="1"/>
</dbReference>
<evidence type="ECO:0000256" key="1">
    <source>
        <dbReference type="ARBA" id="ARBA00007944"/>
    </source>
</evidence>
<dbReference type="InterPro" id="IPR048359">
    <property type="entry name" value="EXOC6_Sec15_N"/>
</dbReference>
<dbReference type="GO" id="GO:0016020">
    <property type="term" value="C:membrane"/>
    <property type="evidence" value="ECO:0007669"/>
    <property type="project" value="TreeGrafter"/>
</dbReference>
<keyword evidence="3" id="KW-0268">Exocytosis</keyword>
<dbReference type="OrthoDB" id="10267033at2759"/>
<evidence type="ECO:0000256" key="5">
    <source>
        <dbReference type="SAM" id="Coils"/>
    </source>
</evidence>
<dbReference type="EMBL" id="UYSG01010924">
    <property type="protein sequence ID" value="VDL59638.1"/>
    <property type="molecule type" value="Genomic_DNA"/>
</dbReference>
<evidence type="ECO:0000313" key="9">
    <source>
        <dbReference type="EMBL" id="VDL59638.1"/>
    </source>
</evidence>
<evidence type="ECO:0000313" key="10">
    <source>
        <dbReference type="Proteomes" id="UP000274504"/>
    </source>
</evidence>
<dbReference type="InterPro" id="IPR042044">
    <property type="entry name" value="EXOC6PINT-1/Sec15/Tip20_C_dom2"/>
</dbReference>
<dbReference type="Gene3D" id="1.20.58.670">
    <property type="entry name" value="Dsl1p vesicle tethering complex, Tip20p subunit, domain D"/>
    <property type="match status" value="1"/>
</dbReference>
<feature type="coiled-coil region" evidence="5">
    <location>
        <begin position="90"/>
        <end position="117"/>
    </location>
</feature>
<evidence type="ECO:0000256" key="6">
    <source>
        <dbReference type="SAM" id="MobiDB-lite"/>
    </source>
</evidence>
<dbReference type="AlphaFoldDB" id="A0A158QEF5"/>
<dbReference type="GO" id="GO:0000145">
    <property type="term" value="C:exocyst"/>
    <property type="evidence" value="ECO:0007669"/>
    <property type="project" value="TreeGrafter"/>
</dbReference>
<keyword evidence="2" id="KW-0813">Transport</keyword>
<dbReference type="PANTHER" id="PTHR12702:SF0">
    <property type="entry name" value="EXOCYST COMPLEX COMPONENT 6"/>
    <property type="match status" value="1"/>
</dbReference>
<dbReference type="STRING" id="6216.A0A158QEF5"/>
<name>A0A158QEF5_HYMDI</name>
<reference evidence="11" key="1">
    <citation type="submission" date="2016-04" db="UniProtKB">
        <authorList>
            <consortium name="WormBaseParasite"/>
        </authorList>
    </citation>
    <scope>IDENTIFICATION</scope>
</reference>
<dbReference type="InterPro" id="IPR007225">
    <property type="entry name" value="EXOC6/Sec15"/>
</dbReference>
<dbReference type="WBParaSite" id="HDID_0000732201-mRNA-1">
    <property type="protein sequence ID" value="HDID_0000732201-mRNA-1"/>
    <property type="gene ID" value="HDID_0000732201"/>
</dbReference>
<feature type="compositionally biased region" description="Acidic residues" evidence="6">
    <location>
        <begin position="281"/>
        <end position="291"/>
    </location>
</feature>
<feature type="region of interest" description="Disordered" evidence="6">
    <location>
        <begin position="245"/>
        <end position="312"/>
    </location>
</feature>
<dbReference type="InterPro" id="IPR046361">
    <property type="entry name" value="EXOC6/Sec15_C"/>
</dbReference>
<feature type="domain" description="Exocyst complex subunit EXOC6/Sec15 C-terminal" evidence="7">
    <location>
        <begin position="519"/>
        <end position="916"/>
    </location>
</feature>
<protein>
    <submittedName>
        <fullName evidence="11">Conserved oligomeric Golgi complex subunit 2</fullName>
    </submittedName>
</protein>
<evidence type="ECO:0000256" key="3">
    <source>
        <dbReference type="ARBA" id="ARBA00022483"/>
    </source>
</evidence>
<comment type="similarity">
    <text evidence="1">Belongs to the SEC15 family.</text>
</comment>
<dbReference type="Pfam" id="PF04091">
    <property type="entry name" value="Sec15_C"/>
    <property type="match status" value="1"/>
</dbReference>
<dbReference type="PIRSF" id="PIRSF025007">
    <property type="entry name" value="Sec15"/>
    <property type="match status" value="1"/>
</dbReference>
<evidence type="ECO:0000256" key="2">
    <source>
        <dbReference type="ARBA" id="ARBA00022448"/>
    </source>
</evidence>
<keyword evidence="4 5" id="KW-0175">Coiled coil</keyword>
<sequence>MTTEATLGTIDFNALLDELESGSSGSCASAIRKLREYEVAAYEAGQGGPTGELIANFIARLDERVADRELEIEKTCSHNYESFVESVQELMMMQEKAEELQQTLRQIRTNVESSVQQLNNSSEALTKTHSTINRIDQCISALRTCLPVIDQYEKVEKCITEGRYYHALKSLEYLEHYQLKSIQAYSFSQALAKRIPELRAEIKTASLAQLTDFLEEIRKHSTRLGAIAMHQTAEKIGMKEDFFDENSTSASAPQPLPQRPKTSTTSRQPPAKPVKPRSSSDCDESGDDDNDIPLSRSQIRPQPEVRKRSGVFQSNRMSKTLIRILYHVLEAELEELTLASKKRPDFEDSDGGGSSTYWRSAKNNIENLINFGPIYRCLHIHSVSGERTEFEHYYFTQRRKQCQLILSLSPSQQDDENRQSSLRNYSEFFSRVVGFFLVDDYLRHTMPGAASNGSGAAAAASYYQSYLSDLWAALVPRLTQLVSRNATACRTTEELLSLKHHCVLFERTMSNLGFHTAGLNEMVEAVRRQFSHLLIDQWKVRFEEIFQNDNYTAIQLNSSADMTPDLSSYPYCQLAEFISQPYPRTLVFSPMVPAIYSAIQDYIDASAKFIAAPSADLAWTELEDALNRATNVLFTDCLGGLLNSTIQAAERNLLRLIQLTINLTELEGACEQLQTYLHEHARPKFFTSTSAAIVDDEQVDDDGVDILALMASQPDEVQPSRSHLYGVSLFRDCRARAETQIYTHLNSKIEEFCSLASYDGIFGGPGEGELSLDQLIDAPEPTKTSEYMTDMMSWLASTFAAFTHLPPKVAHTACISACKCIVKLLQKILMGSEVKMVSEPAMSQMLVDLAECDKFARSNPVPGIDKSILILIFSELRQLLELVLNNDWSVYFANYGKSSGNPYDRVTPVAAISLLECIRDAEKRRNNTPSFLLVGSSKRPERERRKRTEDILRQLRDLQAGSKRA</sequence>
<accession>A0A158QEF5</accession>